<organism evidence="1 2">
    <name type="scientific">Chelonia mydas</name>
    <name type="common">Green sea-turtle</name>
    <name type="synonym">Chelonia agassizi</name>
    <dbReference type="NCBI Taxonomy" id="8469"/>
    <lineage>
        <taxon>Eukaryota</taxon>
        <taxon>Metazoa</taxon>
        <taxon>Chordata</taxon>
        <taxon>Craniata</taxon>
        <taxon>Vertebrata</taxon>
        <taxon>Euteleostomi</taxon>
        <taxon>Archelosauria</taxon>
        <taxon>Testudinata</taxon>
        <taxon>Testudines</taxon>
        <taxon>Cryptodira</taxon>
        <taxon>Durocryptodira</taxon>
        <taxon>Americhelydia</taxon>
        <taxon>Chelonioidea</taxon>
        <taxon>Cheloniidae</taxon>
        <taxon>Chelonia</taxon>
    </lineage>
</organism>
<gene>
    <name evidence="1" type="ORF">UY3_07990</name>
</gene>
<reference evidence="2" key="1">
    <citation type="journal article" date="2013" name="Nat. Genet.">
        <title>The draft genomes of soft-shell turtle and green sea turtle yield insights into the development and evolution of the turtle-specific body plan.</title>
        <authorList>
            <person name="Wang Z."/>
            <person name="Pascual-Anaya J."/>
            <person name="Zadissa A."/>
            <person name="Li W."/>
            <person name="Niimura Y."/>
            <person name="Huang Z."/>
            <person name="Li C."/>
            <person name="White S."/>
            <person name="Xiong Z."/>
            <person name="Fang D."/>
            <person name="Wang B."/>
            <person name="Ming Y."/>
            <person name="Chen Y."/>
            <person name="Zheng Y."/>
            <person name="Kuraku S."/>
            <person name="Pignatelli M."/>
            <person name="Herrero J."/>
            <person name="Beal K."/>
            <person name="Nozawa M."/>
            <person name="Li Q."/>
            <person name="Wang J."/>
            <person name="Zhang H."/>
            <person name="Yu L."/>
            <person name="Shigenobu S."/>
            <person name="Wang J."/>
            <person name="Liu J."/>
            <person name="Flicek P."/>
            <person name="Searle S."/>
            <person name="Wang J."/>
            <person name="Kuratani S."/>
            <person name="Yin Y."/>
            <person name="Aken B."/>
            <person name="Zhang G."/>
            <person name="Irie N."/>
        </authorList>
    </citation>
    <scope>NUCLEOTIDE SEQUENCE [LARGE SCALE GENOMIC DNA]</scope>
</reference>
<keyword evidence="2" id="KW-1185">Reference proteome</keyword>
<evidence type="ECO:0000313" key="1">
    <source>
        <dbReference type="EMBL" id="EMP34853.1"/>
    </source>
</evidence>
<name>M7BRZ4_CHEMY</name>
<sequence>MGRLWEADPQPCPFCPMPGPRTVLTQSQQPARNFFIAPQIPAGNCLRLHLHYSRDRCSEINPPVVDLASLVKTHQSTADSSPVNSCTLPQMRRVRRRKFHTSFLVNLPKSCQLNWAMTIHPEETKPRKEHLGLPVAEYPEEMEDPWMMETLPGL</sequence>
<accession>M7BRZ4</accession>
<dbReference type="Proteomes" id="UP000031443">
    <property type="component" value="Unassembled WGS sequence"/>
</dbReference>
<protein>
    <submittedName>
        <fullName evidence="1">Uncharacterized protein</fullName>
    </submittedName>
</protein>
<proteinExistence type="predicted"/>
<dbReference type="AlphaFoldDB" id="M7BRZ4"/>
<evidence type="ECO:0000313" key="2">
    <source>
        <dbReference type="Proteomes" id="UP000031443"/>
    </source>
</evidence>
<dbReference type="EMBL" id="KB530911">
    <property type="protein sequence ID" value="EMP34853.1"/>
    <property type="molecule type" value="Genomic_DNA"/>
</dbReference>